<sequence>MWWQQPGLLESYLDDFLSDALQRRGLGDLLLEADTQPTDLLTHPRHFGLASLDMVELARRFAHMLGLDRTGVSDLLLARRSAEGWTGVARRSLAIDDSSLHFYSSGSTGEPTPAAHALSKLQREIDAFRALLPTAGRVVSTVPSHHIYGFIWSILLPSALGCERLRVKPARELPATWTRQLRDGDVIAATPDIWSMLLTHQVSLPDTFTGISSTAPLPADTAAAIRRQYANATLIEVYGSSETAGLAWRQQDNTPFTLLSFWTLSQQQEHWIVQDRDDGQQHQLHDKLQQHDDSHITLLGRTDPVVQIHGNNVNLAQLETALQQHTDVVDARVRSDSHEGQTGLHYFVVLEHAPDDIRQWCLNYSDWLADNLGNTPPPRSVVIAPALPVDTLNKRIGWTVSQYKGITGCFRSGFDSV</sequence>
<comment type="similarity">
    <text evidence="1">Belongs to the ATP-dependent AMP-binding enzyme family.</text>
</comment>
<dbReference type="GO" id="GO:0031956">
    <property type="term" value="F:medium-chain fatty acid-CoA ligase activity"/>
    <property type="evidence" value="ECO:0007669"/>
    <property type="project" value="TreeGrafter"/>
</dbReference>
<protein>
    <recommendedName>
        <fullName evidence="3">AMP-dependent synthetase/ligase domain-containing protein</fullName>
    </recommendedName>
</protein>
<proteinExistence type="inferred from homology"/>
<accession>A0A0F9WIR0</accession>
<dbReference type="Gene3D" id="3.40.50.12780">
    <property type="entry name" value="N-terminal domain of ligase-like"/>
    <property type="match status" value="1"/>
</dbReference>
<reference evidence="4" key="1">
    <citation type="journal article" date="2015" name="Nature">
        <title>Complex archaea that bridge the gap between prokaryotes and eukaryotes.</title>
        <authorList>
            <person name="Spang A."/>
            <person name="Saw J.H."/>
            <person name="Jorgensen S.L."/>
            <person name="Zaremba-Niedzwiedzka K."/>
            <person name="Martijn J."/>
            <person name="Lind A.E."/>
            <person name="van Eijk R."/>
            <person name="Schleper C."/>
            <person name="Guy L."/>
            <person name="Ettema T.J."/>
        </authorList>
    </citation>
    <scope>NUCLEOTIDE SEQUENCE</scope>
</reference>
<dbReference type="GO" id="GO:0006631">
    <property type="term" value="P:fatty acid metabolic process"/>
    <property type="evidence" value="ECO:0007669"/>
    <property type="project" value="TreeGrafter"/>
</dbReference>
<keyword evidence="2" id="KW-0436">Ligase</keyword>
<evidence type="ECO:0000256" key="2">
    <source>
        <dbReference type="ARBA" id="ARBA00022598"/>
    </source>
</evidence>
<dbReference type="EMBL" id="LAZR01000001">
    <property type="protein sequence ID" value="KKO12428.1"/>
    <property type="molecule type" value="Genomic_DNA"/>
</dbReference>
<feature type="domain" description="AMP-dependent synthetase/ligase" evidence="3">
    <location>
        <begin position="68"/>
        <end position="249"/>
    </location>
</feature>
<dbReference type="Gene3D" id="3.30.300.30">
    <property type="match status" value="1"/>
</dbReference>
<dbReference type="Pfam" id="PF00501">
    <property type="entry name" value="AMP-binding"/>
    <property type="match status" value="1"/>
</dbReference>
<dbReference type="InterPro" id="IPR000873">
    <property type="entry name" value="AMP-dep_synth/lig_dom"/>
</dbReference>
<evidence type="ECO:0000259" key="3">
    <source>
        <dbReference type="Pfam" id="PF00501"/>
    </source>
</evidence>
<evidence type="ECO:0000256" key="1">
    <source>
        <dbReference type="ARBA" id="ARBA00006432"/>
    </source>
</evidence>
<dbReference type="InterPro" id="IPR042099">
    <property type="entry name" value="ANL_N_sf"/>
</dbReference>
<name>A0A0F9WIR0_9ZZZZ</name>
<dbReference type="PANTHER" id="PTHR43201">
    <property type="entry name" value="ACYL-COA SYNTHETASE"/>
    <property type="match status" value="1"/>
</dbReference>
<comment type="caution">
    <text evidence="4">The sequence shown here is derived from an EMBL/GenBank/DDBJ whole genome shotgun (WGS) entry which is preliminary data.</text>
</comment>
<evidence type="ECO:0000313" key="4">
    <source>
        <dbReference type="EMBL" id="KKO12428.1"/>
    </source>
</evidence>
<dbReference type="SUPFAM" id="SSF56801">
    <property type="entry name" value="Acetyl-CoA synthetase-like"/>
    <property type="match status" value="1"/>
</dbReference>
<dbReference type="AlphaFoldDB" id="A0A0F9WIR0"/>
<organism evidence="4">
    <name type="scientific">marine sediment metagenome</name>
    <dbReference type="NCBI Taxonomy" id="412755"/>
    <lineage>
        <taxon>unclassified sequences</taxon>
        <taxon>metagenomes</taxon>
        <taxon>ecological metagenomes</taxon>
    </lineage>
</organism>
<dbReference type="PANTHER" id="PTHR43201:SF5">
    <property type="entry name" value="MEDIUM-CHAIN ACYL-COA LIGASE ACSF2, MITOCHONDRIAL"/>
    <property type="match status" value="1"/>
</dbReference>
<dbReference type="InterPro" id="IPR045851">
    <property type="entry name" value="AMP-bd_C_sf"/>
</dbReference>
<gene>
    <name evidence="4" type="ORF">LCGC14_0004400</name>
</gene>